<keyword evidence="3" id="KW-0677">Repeat</keyword>
<keyword evidence="7" id="KW-1133">Transmembrane helix</keyword>
<dbReference type="PROSITE" id="PS50940">
    <property type="entry name" value="CHIT_BIND_II"/>
    <property type="match status" value="4"/>
</dbReference>
<feature type="domain" description="Chitin-binding type-2" evidence="8">
    <location>
        <begin position="454"/>
        <end position="510"/>
    </location>
</feature>
<keyword evidence="2" id="KW-0732">Signal</keyword>
<dbReference type="WBParaSite" id="GPUH_0001359001-mRNA-1">
    <property type="protein sequence ID" value="GPUH_0001359001-mRNA-1"/>
    <property type="gene ID" value="GPUH_0001359001"/>
</dbReference>
<evidence type="ECO:0000256" key="7">
    <source>
        <dbReference type="SAM" id="Phobius"/>
    </source>
</evidence>
<keyword evidence="7" id="KW-0472">Membrane</keyword>
<keyword evidence="5" id="KW-0325">Glycoprotein</keyword>
<keyword evidence="10" id="KW-1185">Reference proteome</keyword>
<dbReference type="Gene3D" id="2.170.140.10">
    <property type="entry name" value="Chitin binding domain"/>
    <property type="match status" value="3"/>
</dbReference>
<feature type="domain" description="Chitin-binding type-2" evidence="8">
    <location>
        <begin position="361"/>
        <end position="417"/>
    </location>
</feature>
<reference evidence="9 10" key="2">
    <citation type="submission" date="2018-11" db="EMBL/GenBank/DDBJ databases">
        <authorList>
            <consortium name="Pathogen Informatics"/>
        </authorList>
    </citation>
    <scope>NUCLEOTIDE SEQUENCE [LARGE SCALE GENOMIC DNA]</scope>
</reference>
<proteinExistence type="predicted"/>
<gene>
    <name evidence="9" type="ORF">GPUH_LOCUS13575</name>
</gene>
<dbReference type="SUPFAM" id="SSF57625">
    <property type="entry name" value="Invertebrate chitin-binding proteins"/>
    <property type="match status" value="5"/>
</dbReference>
<dbReference type="PANTHER" id="PTHR23301">
    <property type="entry name" value="CHITIN BINDING PERITROPHIN-A"/>
    <property type="match status" value="1"/>
</dbReference>
<name>A0A183DXY4_9BILA</name>
<keyword evidence="7" id="KW-0812">Transmembrane</keyword>
<dbReference type="InterPro" id="IPR002557">
    <property type="entry name" value="Chitin-bd_dom"/>
</dbReference>
<evidence type="ECO:0000313" key="11">
    <source>
        <dbReference type="WBParaSite" id="GPUH_0001359001-mRNA-1"/>
    </source>
</evidence>
<feature type="domain" description="Chitin-binding type-2" evidence="8">
    <location>
        <begin position="129"/>
        <end position="186"/>
    </location>
</feature>
<dbReference type="GO" id="GO:0008061">
    <property type="term" value="F:chitin binding"/>
    <property type="evidence" value="ECO:0007669"/>
    <property type="project" value="UniProtKB-KW"/>
</dbReference>
<feature type="compositionally biased region" description="Acidic residues" evidence="6">
    <location>
        <begin position="74"/>
        <end position="88"/>
    </location>
</feature>
<dbReference type="SMART" id="SM00494">
    <property type="entry name" value="ChtBD2"/>
    <property type="match status" value="5"/>
</dbReference>
<dbReference type="Pfam" id="PF01607">
    <property type="entry name" value="CBM_14"/>
    <property type="match status" value="3"/>
</dbReference>
<keyword evidence="1" id="KW-0147">Chitin-binding</keyword>
<evidence type="ECO:0000256" key="6">
    <source>
        <dbReference type="SAM" id="MobiDB-lite"/>
    </source>
</evidence>
<evidence type="ECO:0000256" key="5">
    <source>
        <dbReference type="ARBA" id="ARBA00023180"/>
    </source>
</evidence>
<sequence>MDSDRNKALRLMGLQDLPIAGVVVDQFQPPNRPPYPLPQYPVPLSPLVHTSDPSVALPPDAAGSAENSTKASQDVEEGSGEEGDEDNEGNSVNKARRLLPQRKRVKRYAYAGLELSRELESWYSPSEMGELCRTKKHAVNVAVGSCRQNYIFCDGKQNVGRFMSCMDGELFDDRLESCVHASHCKRRTRIRRSLINETAAVLFDCSHRADGAYALGCSSKFAHCSQGQKHTFVCQDGLIFDGDAQQCKAADFVPNCRAVDNSASQRRTFIVSVVHEVPTVMPDLLCSIDGFVTLGCSPSFIECDSGIAYMRYCGSGLVFDQVLSCFCISGAANFKLIDSSFVAGDLRQRKSESAVTSDVSYFDCTSARDGVHAFQCSSVFIVCSGGKLTGFVCQEGLVFNLETGFCDQQEYTASCGGAHLIKSPSSLSLDQNKPSPEANFITTQPSYHSTAHVGKRCQKRFNGVISKGCAAEFILCAHGVDHIFTCQHGLVYNIELNRCDYSENVAACTGRASYSQRTYGGSHYENGSIASIRIVDLRAVSPSDSVMKARCSAVLAGSAAYGPCRMDYITCTKEGTAHQVSCCTVAELMPFCTISHSFWQKCMFLPLKLYCILARFCIFMRFYAFFTAMQ</sequence>
<protein>
    <submittedName>
        <fullName evidence="11">Chitin-binding type-2 domain-containing protein</fullName>
    </submittedName>
</protein>
<evidence type="ECO:0000313" key="10">
    <source>
        <dbReference type="Proteomes" id="UP000271098"/>
    </source>
</evidence>
<evidence type="ECO:0000259" key="8">
    <source>
        <dbReference type="PROSITE" id="PS50940"/>
    </source>
</evidence>
<dbReference type="EMBL" id="UYRT01080352">
    <property type="protein sequence ID" value="VDN22571.1"/>
    <property type="molecule type" value="Genomic_DNA"/>
</dbReference>
<evidence type="ECO:0000256" key="4">
    <source>
        <dbReference type="ARBA" id="ARBA00023157"/>
    </source>
</evidence>
<evidence type="ECO:0000256" key="1">
    <source>
        <dbReference type="ARBA" id="ARBA00022669"/>
    </source>
</evidence>
<evidence type="ECO:0000256" key="2">
    <source>
        <dbReference type="ARBA" id="ARBA00022729"/>
    </source>
</evidence>
<dbReference type="InterPro" id="IPR036508">
    <property type="entry name" value="Chitin-bd_dom_sf"/>
</dbReference>
<reference evidence="11" key="1">
    <citation type="submission" date="2016-06" db="UniProtKB">
        <authorList>
            <consortium name="WormBaseParasite"/>
        </authorList>
    </citation>
    <scope>IDENTIFICATION</scope>
</reference>
<accession>A0A183DXY4</accession>
<feature type="transmembrane region" description="Helical" evidence="7">
    <location>
        <begin position="607"/>
        <end position="626"/>
    </location>
</feature>
<evidence type="ECO:0000313" key="9">
    <source>
        <dbReference type="EMBL" id="VDN22571.1"/>
    </source>
</evidence>
<dbReference type="OrthoDB" id="6020543at2759"/>
<feature type="domain" description="Chitin-binding type-2" evidence="8">
    <location>
        <begin position="202"/>
        <end position="258"/>
    </location>
</feature>
<dbReference type="Proteomes" id="UP000271098">
    <property type="component" value="Unassembled WGS sequence"/>
</dbReference>
<feature type="region of interest" description="Disordered" evidence="6">
    <location>
        <begin position="25"/>
        <end position="96"/>
    </location>
</feature>
<dbReference type="PANTHER" id="PTHR23301:SF0">
    <property type="entry name" value="CHITIN-BINDING TYPE-2 DOMAIN-CONTAINING PROTEIN-RELATED"/>
    <property type="match status" value="1"/>
</dbReference>
<dbReference type="InterPro" id="IPR051940">
    <property type="entry name" value="Chitin_bind-dev_reg"/>
</dbReference>
<dbReference type="AlphaFoldDB" id="A0A183DXY4"/>
<evidence type="ECO:0000256" key="3">
    <source>
        <dbReference type="ARBA" id="ARBA00022737"/>
    </source>
</evidence>
<keyword evidence="4" id="KW-1015">Disulfide bond</keyword>
<organism evidence="11">
    <name type="scientific">Gongylonema pulchrum</name>
    <dbReference type="NCBI Taxonomy" id="637853"/>
    <lineage>
        <taxon>Eukaryota</taxon>
        <taxon>Metazoa</taxon>
        <taxon>Ecdysozoa</taxon>
        <taxon>Nematoda</taxon>
        <taxon>Chromadorea</taxon>
        <taxon>Rhabditida</taxon>
        <taxon>Spirurina</taxon>
        <taxon>Spiruromorpha</taxon>
        <taxon>Spiruroidea</taxon>
        <taxon>Gongylonematidae</taxon>
        <taxon>Gongylonema</taxon>
    </lineage>
</organism>
<feature type="compositionally biased region" description="Pro residues" evidence="6">
    <location>
        <begin position="30"/>
        <end position="44"/>
    </location>
</feature>
<dbReference type="GO" id="GO:0005576">
    <property type="term" value="C:extracellular region"/>
    <property type="evidence" value="ECO:0007669"/>
    <property type="project" value="InterPro"/>
</dbReference>